<dbReference type="AlphaFoldDB" id="A0A1G9Z0G0"/>
<proteinExistence type="predicted"/>
<evidence type="ECO:0000313" key="2">
    <source>
        <dbReference type="Proteomes" id="UP000199226"/>
    </source>
</evidence>
<organism evidence="1 2">
    <name type="scientific">Daejeonella rubra</name>
    <dbReference type="NCBI Taxonomy" id="990371"/>
    <lineage>
        <taxon>Bacteria</taxon>
        <taxon>Pseudomonadati</taxon>
        <taxon>Bacteroidota</taxon>
        <taxon>Sphingobacteriia</taxon>
        <taxon>Sphingobacteriales</taxon>
        <taxon>Sphingobacteriaceae</taxon>
        <taxon>Daejeonella</taxon>
    </lineage>
</organism>
<accession>A0A1G9Z0G0</accession>
<dbReference type="Proteomes" id="UP000199226">
    <property type="component" value="Unassembled WGS sequence"/>
</dbReference>
<keyword evidence="2" id="KW-1185">Reference proteome</keyword>
<dbReference type="RefSeq" id="WP_090707229.1">
    <property type="nucleotide sequence ID" value="NZ_FNHH01000049.1"/>
</dbReference>
<sequence length="186" mass="20401">MELKNNDLVKGSSGSIGDQLVYRQRGGKTIIAKRPKKKSTPDTPRQLEVRELFAEAVLYAKSVIDDAAKKAVYQAKAKANQSAYNLALSDFCKAPEIRKYNISEYAGQIGDQISIRAFDDFKVEWVRLIIKDSSDSTIEEGSALLSGNKADWIYTATVVNPTVAGTKLIINASDMPGNITTLEVIL</sequence>
<protein>
    <submittedName>
        <fullName evidence="1">Uncharacterized protein</fullName>
    </submittedName>
</protein>
<gene>
    <name evidence="1" type="ORF">SAMN05421813_1491</name>
</gene>
<name>A0A1G9Z0G0_9SPHI</name>
<evidence type="ECO:0000313" key="1">
    <source>
        <dbReference type="EMBL" id="SDN14281.1"/>
    </source>
</evidence>
<reference evidence="2" key="1">
    <citation type="submission" date="2016-10" db="EMBL/GenBank/DDBJ databases">
        <authorList>
            <person name="Varghese N."/>
            <person name="Submissions S."/>
        </authorList>
    </citation>
    <scope>NUCLEOTIDE SEQUENCE [LARGE SCALE GENOMIC DNA]</scope>
    <source>
        <strain evidence="2">DSM 24536</strain>
    </source>
</reference>
<dbReference type="EMBL" id="FNHH01000049">
    <property type="protein sequence ID" value="SDN14281.1"/>
    <property type="molecule type" value="Genomic_DNA"/>
</dbReference>
<dbReference type="OrthoDB" id="880927at2"/>